<sequence>MELPITGSTLAVATSSTAYQLSLDIGAYVLNIEGELAVHSPTGASLHRIPGEPHTDELVAALSGLITAAAVADGGELRIDLASGHRLVVEPDPYFEAWNLTVPGRYLVVCMPGGELAVWSAES</sequence>
<proteinExistence type="predicted"/>
<dbReference type="RefSeq" id="WP_120739374.1">
    <property type="nucleotide sequence ID" value="NZ_CP032568.1"/>
</dbReference>
<protein>
    <submittedName>
        <fullName evidence="1">Uncharacterized protein</fullName>
    </submittedName>
</protein>
<dbReference type="AlphaFoldDB" id="A0A386ZF72"/>
<gene>
    <name evidence="1" type="ORF">D7D52_22515</name>
</gene>
<organism evidence="1 2">
    <name type="scientific">Nocardia yunnanensis</name>
    <dbReference type="NCBI Taxonomy" id="2382165"/>
    <lineage>
        <taxon>Bacteria</taxon>
        <taxon>Bacillati</taxon>
        <taxon>Actinomycetota</taxon>
        <taxon>Actinomycetes</taxon>
        <taxon>Mycobacteriales</taxon>
        <taxon>Nocardiaceae</taxon>
        <taxon>Nocardia</taxon>
    </lineage>
</organism>
<evidence type="ECO:0000313" key="2">
    <source>
        <dbReference type="Proteomes" id="UP000267164"/>
    </source>
</evidence>
<name>A0A386ZF72_9NOCA</name>
<reference evidence="1 2" key="1">
    <citation type="submission" date="2018-09" db="EMBL/GenBank/DDBJ databases">
        <title>Nocardia yunnanensis sp. nov., an actinomycete isolated from a soil sample.</title>
        <authorList>
            <person name="Zhang J."/>
        </authorList>
    </citation>
    <scope>NUCLEOTIDE SEQUENCE [LARGE SCALE GENOMIC DNA]</scope>
    <source>
        <strain evidence="1 2">CFHS0054</strain>
    </source>
</reference>
<dbReference type="KEGG" id="nyu:D7D52_22515"/>
<keyword evidence="2" id="KW-1185">Reference proteome</keyword>
<accession>A0A386ZF72</accession>
<evidence type="ECO:0000313" key="1">
    <source>
        <dbReference type="EMBL" id="AYF76150.1"/>
    </source>
</evidence>
<dbReference type="Proteomes" id="UP000267164">
    <property type="component" value="Chromosome"/>
</dbReference>
<dbReference type="EMBL" id="CP032568">
    <property type="protein sequence ID" value="AYF76150.1"/>
    <property type="molecule type" value="Genomic_DNA"/>
</dbReference>
<dbReference type="InterPro" id="IPR046179">
    <property type="entry name" value="DUF6188"/>
</dbReference>
<dbReference type="Pfam" id="PF19686">
    <property type="entry name" value="DUF6188"/>
    <property type="match status" value="1"/>
</dbReference>
<dbReference type="OrthoDB" id="3429377at2"/>